<dbReference type="InterPro" id="IPR013324">
    <property type="entry name" value="RNA_pol_sigma_r3/r4-like"/>
</dbReference>
<dbReference type="SUPFAM" id="SSF88659">
    <property type="entry name" value="Sigma3 and sigma4 domains of RNA polymerase sigma factors"/>
    <property type="match status" value="1"/>
</dbReference>
<organism evidence="8 9">
    <name type="scientific">Lentisphaera araneosa HTCC2155</name>
    <dbReference type="NCBI Taxonomy" id="313628"/>
    <lineage>
        <taxon>Bacteria</taxon>
        <taxon>Pseudomonadati</taxon>
        <taxon>Lentisphaerota</taxon>
        <taxon>Lentisphaeria</taxon>
        <taxon>Lentisphaerales</taxon>
        <taxon>Lentisphaeraceae</taxon>
        <taxon>Lentisphaera</taxon>
    </lineage>
</organism>
<feature type="domain" description="RNA polymerase sigma-70 region 2" evidence="6">
    <location>
        <begin position="22"/>
        <end position="91"/>
    </location>
</feature>
<proteinExistence type="inferred from homology"/>
<protein>
    <submittedName>
        <fullName evidence="8">RNA polymerase sigma-70 factor</fullName>
    </submittedName>
</protein>
<dbReference type="PANTHER" id="PTHR43133:SF8">
    <property type="entry name" value="RNA POLYMERASE SIGMA FACTOR HI_1459-RELATED"/>
    <property type="match status" value="1"/>
</dbReference>
<evidence type="ECO:0000256" key="4">
    <source>
        <dbReference type="ARBA" id="ARBA00023125"/>
    </source>
</evidence>
<dbReference type="Pfam" id="PF04542">
    <property type="entry name" value="Sigma70_r2"/>
    <property type="match status" value="1"/>
</dbReference>
<dbReference type="InterPro" id="IPR013249">
    <property type="entry name" value="RNA_pol_sigma70_r4_t2"/>
</dbReference>
<evidence type="ECO:0000313" key="9">
    <source>
        <dbReference type="Proteomes" id="UP000004947"/>
    </source>
</evidence>
<name>A6DKH5_9BACT</name>
<accession>A6DKH5</accession>
<evidence type="ECO:0000259" key="7">
    <source>
        <dbReference type="Pfam" id="PF08281"/>
    </source>
</evidence>
<dbReference type="CDD" id="cd06171">
    <property type="entry name" value="Sigma70_r4"/>
    <property type="match status" value="1"/>
</dbReference>
<keyword evidence="4" id="KW-0238">DNA-binding</keyword>
<dbReference type="InterPro" id="IPR036388">
    <property type="entry name" value="WH-like_DNA-bd_sf"/>
</dbReference>
<evidence type="ECO:0000256" key="5">
    <source>
        <dbReference type="ARBA" id="ARBA00023163"/>
    </source>
</evidence>
<evidence type="ECO:0000259" key="6">
    <source>
        <dbReference type="Pfam" id="PF04542"/>
    </source>
</evidence>
<evidence type="ECO:0000313" key="8">
    <source>
        <dbReference type="EMBL" id="EDM27873.1"/>
    </source>
</evidence>
<dbReference type="NCBIfam" id="TIGR02937">
    <property type="entry name" value="sigma70-ECF"/>
    <property type="match status" value="1"/>
</dbReference>
<dbReference type="InterPro" id="IPR013325">
    <property type="entry name" value="RNA_pol_sigma_r2"/>
</dbReference>
<reference evidence="8 9" key="1">
    <citation type="journal article" date="2010" name="J. Bacteriol.">
        <title>Genome sequence of Lentisphaera araneosa HTCC2155T, the type species of the order Lentisphaerales in the phylum Lentisphaerae.</title>
        <authorList>
            <person name="Thrash J.C."/>
            <person name="Cho J.C."/>
            <person name="Vergin K.L."/>
            <person name="Morris R.M."/>
            <person name="Giovannoni S.J."/>
        </authorList>
    </citation>
    <scope>NUCLEOTIDE SEQUENCE [LARGE SCALE GENOMIC DNA]</scope>
    <source>
        <strain evidence="8 9">HTCC2155</strain>
    </source>
</reference>
<comment type="caution">
    <text evidence="8">The sequence shown here is derived from an EMBL/GenBank/DDBJ whole genome shotgun (WGS) entry which is preliminary data.</text>
</comment>
<keyword evidence="2" id="KW-0805">Transcription regulation</keyword>
<keyword evidence="5" id="KW-0804">Transcription</keyword>
<gene>
    <name evidence="8" type="ORF">LNTAR_00690</name>
</gene>
<dbReference type="SUPFAM" id="SSF88946">
    <property type="entry name" value="Sigma2 domain of RNA polymerase sigma factors"/>
    <property type="match status" value="1"/>
</dbReference>
<dbReference type="STRING" id="313628.LNTAR_00690"/>
<dbReference type="InterPro" id="IPR007627">
    <property type="entry name" value="RNA_pol_sigma70_r2"/>
</dbReference>
<feature type="domain" description="RNA polymerase sigma factor 70 region 4 type 2" evidence="7">
    <location>
        <begin position="119"/>
        <end position="169"/>
    </location>
</feature>
<comment type="similarity">
    <text evidence="1">Belongs to the sigma-70 factor family. ECF subfamily.</text>
</comment>
<dbReference type="EMBL" id="ABCK01000007">
    <property type="protein sequence ID" value="EDM27873.1"/>
    <property type="molecule type" value="Genomic_DNA"/>
</dbReference>
<dbReference type="PANTHER" id="PTHR43133">
    <property type="entry name" value="RNA POLYMERASE ECF-TYPE SIGMA FACTO"/>
    <property type="match status" value="1"/>
</dbReference>
<dbReference type="GO" id="GO:0003677">
    <property type="term" value="F:DNA binding"/>
    <property type="evidence" value="ECO:0007669"/>
    <property type="project" value="UniProtKB-KW"/>
</dbReference>
<evidence type="ECO:0000256" key="2">
    <source>
        <dbReference type="ARBA" id="ARBA00023015"/>
    </source>
</evidence>
<dbReference type="Gene3D" id="1.10.10.10">
    <property type="entry name" value="Winged helix-like DNA-binding domain superfamily/Winged helix DNA-binding domain"/>
    <property type="match status" value="1"/>
</dbReference>
<dbReference type="eggNOG" id="COG1595">
    <property type="taxonomic scope" value="Bacteria"/>
</dbReference>
<dbReference type="RefSeq" id="WP_007278387.1">
    <property type="nucleotide sequence ID" value="NZ_ABCK01000007.1"/>
</dbReference>
<sequence>MLSDNQLIKKYLKGDDRAFDELYGRYRLQLYSYLNRLAPGKSQLVDDLFQKTWMKVVANLSRYQDRQTFLAWSMRIAHNLLIDHYRKENRRYMDELPDEISCSGSVPGESLVFGELSAALKRAISTLPSEQRDVVNLRQENVSFKEIATIQGVSLNTALGRMHYAVKRLRSLLKSWEA</sequence>
<dbReference type="GO" id="GO:0006352">
    <property type="term" value="P:DNA-templated transcription initiation"/>
    <property type="evidence" value="ECO:0007669"/>
    <property type="project" value="InterPro"/>
</dbReference>
<dbReference type="Pfam" id="PF08281">
    <property type="entry name" value="Sigma70_r4_2"/>
    <property type="match status" value="1"/>
</dbReference>
<keyword evidence="9" id="KW-1185">Reference proteome</keyword>
<dbReference type="InterPro" id="IPR014284">
    <property type="entry name" value="RNA_pol_sigma-70_dom"/>
</dbReference>
<evidence type="ECO:0000256" key="3">
    <source>
        <dbReference type="ARBA" id="ARBA00023082"/>
    </source>
</evidence>
<dbReference type="Gene3D" id="1.10.1740.10">
    <property type="match status" value="1"/>
</dbReference>
<dbReference type="Proteomes" id="UP000004947">
    <property type="component" value="Unassembled WGS sequence"/>
</dbReference>
<dbReference type="GO" id="GO:0016987">
    <property type="term" value="F:sigma factor activity"/>
    <property type="evidence" value="ECO:0007669"/>
    <property type="project" value="UniProtKB-KW"/>
</dbReference>
<dbReference type="InterPro" id="IPR039425">
    <property type="entry name" value="RNA_pol_sigma-70-like"/>
</dbReference>
<evidence type="ECO:0000256" key="1">
    <source>
        <dbReference type="ARBA" id="ARBA00010641"/>
    </source>
</evidence>
<keyword evidence="3" id="KW-0731">Sigma factor</keyword>
<dbReference type="AlphaFoldDB" id="A6DKH5"/>
<dbReference type="OrthoDB" id="9790423at2"/>